<feature type="region of interest" description="Disordered" evidence="1">
    <location>
        <begin position="152"/>
        <end position="183"/>
    </location>
</feature>
<name>A0A8J5I1V0_ZINOF</name>
<organism evidence="2 3">
    <name type="scientific">Zingiber officinale</name>
    <name type="common">Ginger</name>
    <name type="synonym">Amomum zingiber</name>
    <dbReference type="NCBI Taxonomy" id="94328"/>
    <lineage>
        <taxon>Eukaryota</taxon>
        <taxon>Viridiplantae</taxon>
        <taxon>Streptophyta</taxon>
        <taxon>Embryophyta</taxon>
        <taxon>Tracheophyta</taxon>
        <taxon>Spermatophyta</taxon>
        <taxon>Magnoliopsida</taxon>
        <taxon>Liliopsida</taxon>
        <taxon>Zingiberales</taxon>
        <taxon>Zingiberaceae</taxon>
        <taxon>Zingiber</taxon>
    </lineage>
</organism>
<feature type="region of interest" description="Disordered" evidence="1">
    <location>
        <begin position="60"/>
        <end position="85"/>
    </location>
</feature>
<proteinExistence type="predicted"/>
<keyword evidence="3" id="KW-1185">Reference proteome</keyword>
<feature type="compositionally biased region" description="Basic residues" evidence="1">
    <location>
        <begin position="1"/>
        <end position="10"/>
    </location>
</feature>
<protein>
    <submittedName>
        <fullName evidence="2">Uncharacterized protein</fullName>
    </submittedName>
</protein>
<accession>A0A8J5I1V0</accession>
<dbReference type="AlphaFoldDB" id="A0A8J5I1V0"/>
<evidence type="ECO:0000313" key="3">
    <source>
        <dbReference type="Proteomes" id="UP000734854"/>
    </source>
</evidence>
<sequence length="327" mass="35283">MKIKRPRRQILHPLKSVTSSSITTRKKQVSGHDKEIINQNPNLPKSVRKFEGIMNNKYHTEMNQKPPNLQDKTKETTGRSKDINGKRFAAYSSSGTPQNVSPTLPNPYLHKGMHLPFPSSCRCREPSPNRYRASGKWSKVSATGRDILGEIVGVEPTPGRNDGELGSKAAETGRKKRSGDSNGGNQGYGVCMISFVPVFADRCLAEQQRERRGRAAASGGCQGFLQRLPAPPAIASDGCSRPRRAPRLPPTAVGAPPTAAGAPRCYYRLQRLRILPPTPPAAADIALQRLPPPASPATATAVAASGVHCHSRRQLLAAVVTLRASAV</sequence>
<feature type="region of interest" description="Disordered" evidence="1">
    <location>
        <begin position="1"/>
        <end position="43"/>
    </location>
</feature>
<evidence type="ECO:0000256" key="1">
    <source>
        <dbReference type="SAM" id="MobiDB-lite"/>
    </source>
</evidence>
<reference evidence="2 3" key="1">
    <citation type="submission" date="2020-08" db="EMBL/GenBank/DDBJ databases">
        <title>Plant Genome Project.</title>
        <authorList>
            <person name="Zhang R.-G."/>
        </authorList>
    </citation>
    <scope>NUCLEOTIDE SEQUENCE [LARGE SCALE GENOMIC DNA]</scope>
    <source>
        <tissue evidence="2">Rhizome</tissue>
    </source>
</reference>
<feature type="compositionally biased region" description="Basic and acidic residues" evidence="1">
    <location>
        <begin position="71"/>
        <end position="85"/>
    </location>
</feature>
<dbReference type="Proteomes" id="UP000734854">
    <property type="component" value="Unassembled WGS sequence"/>
</dbReference>
<evidence type="ECO:0000313" key="2">
    <source>
        <dbReference type="EMBL" id="KAG6525847.1"/>
    </source>
</evidence>
<comment type="caution">
    <text evidence="2">The sequence shown here is derived from an EMBL/GenBank/DDBJ whole genome shotgun (WGS) entry which is preliminary data.</text>
</comment>
<gene>
    <name evidence="2" type="ORF">ZIOFF_015818</name>
</gene>
<dbReference type="EMBL" id="JACMSC010000004">
    <property type="protein sequence ID" value="KAG6525847.1"/>
    <property type="molecule type" value="Genomic_DNA"/>
</dbReference>